<evidence type="ECO:0000313" key="3">
    <source>
        <dbReference type="Proteomes" id="UP000219947"/>
    </source>
</evidence>
<keyword evidence="1" id="KW-1133">Transmembrane helix</keyword>
<evidence type="ECO:0000313" key="2">
    <source>
        <dbReference type="EMBL" id="PEN13344.1"/>
    </source>
</evidence>
<reference evidence="2" key="1">
    <citation type="submission" date="2017-10" db="EMBL/GenBank/DDBJ databases">
        <title>Kefir isolates.</title>
        <authorList>
            <person name="Kim Y."/>
            <person name="Blasche S."/>
        </authorList>
    </citation>
    <scope>NUCLEOTIDE SEQUENCE [LARGE SCALE GENOMIC DNA]</scope>
    <source>
        <strain evidence="2">OG2-2</strain>
    </source>
</reference>
<proteinExistence type="predicted"/>
<keyword evidence="1" id="KW-0472">Membrane</keyword>
<protein>
    <submittedName>
        <fullName evidence="2">Uncharacterized protein</fullName>
    </submittedName>
</protein>
<sequence length="148" mass="14273">QGQDVPDKMAADQGVQFLITGDRTVFNYIVQHAGAAGTNVAATAGPVAVAGESGTAIGSQSAGANSSVAGSQEASGAGASVAGVQSTRAGGDAVAAGQDASVSLAGKEPVPVKEGWWARLRKRGVVVAFATVIGALAGVAAVVVAIMV</sequence>
<evidence type="ECO:0000256" key="1">
    <source>
        <dbReference type="SAM" id="Phobius"/>
    </source>
</evidence>
<comment type="caution">
    <text evidence="2">The sequence shown here is derived from an EMBL/GenBank/DDBJ whole genome shotgun (WGS) entry which is preliminary data.</text>
</comment>
<dbReference type="Proteomes" id="UP000219947">
    <property type="component" value="Unassembled WGS sequence"/>
</dbReference>
<feature type="non-terminal residue" evidence="2">
    <location>
        <position position="148"/>
    </location>
</feature>
<gene>
    <name evidence="2" type="ORF">CRM92_10700</name>
</gene>
<keyword evidence="1" id="KW-0812">Transmembrane</keyword>
<organism evidence="2 3">
    <name type="scientific">Rothia dentocariosa</name>
    <dbReference type="NCBI Taxonomy" id="2047"/>
    <lineage>
        <taxon>Bacteria</taxon>
        <taxon>Bacillati</taxon>
        <taxon>Actinomycetota</taxon>
        <taxon>Actinomycetes</taxon>
        <taxon>Micrococcales</taxon>
        <taxon>Micrococcaceae</taxon>
        <taxon>Rothia</taxon>
    </lineage>
</organism>
<accession>A0A2A8CXN0</accession>
<feature type="non-terminal residue" evidence="2">
    <location>
        <position position="1"/>
    </location>
</feature>
<keyword evidence="3" id="KW-1185">Reference proteome</keyword>
<feature type="transmembrane region" description="Helical" evidence="1">
    <location>
        <begin position="125"/>
        <end position="147"/>
    </location>
</feature>
<name>A0A2A8CXN0_9MICC</name>
<dbReference type="EMBL" id="PDEV01000055">
    <property type="protein sequence ID" value="PEN13344.1"/>
    <property type="molecule type" value="Genomic_DNA"/>
</dbReference>
<dbReference type="AlphaFoldDB" id="A0A2A8CXN0"/>